<keyword evidence="9 10" id="KW-0472">Membrane</keyword>
<dbReference type="RefSeq" id="XP_056036718.1">
    <property type="nucleotide sequence ID" value="XM_056180649.1"/>
</dbReference>
<dbReference type="GO" id="GO:0004671">
    <property type="term" value="F:protein C-terminal S-isoprenylcysteine carboxyl O-methyltransferase activity"/>
    <property type="evidence" value="ECO:0007669"/>
    <property type="project" value="UniProtKB-EC"/>
</dbReference>
<keyword evidence="4 10" id="KW-0489">Methyltransferase</keyword>
<protein>
    <recommendedName>
        <fullName evidence="3 10">Protein-S-isoprenylcysteine O-methyltransferase</fullName>
        <ecNumber evidence="3 10">2.1.1.100</ecNumber>
    </recommendedName>
</protein>
<evidence type="ECO:0000256" key="9">
    <source>
        <dbReference type="ARBA" id="ARBA00023136"/>
    </source>
</evidence>
<evidence type="ECO:0000256" key="4">
    <source>
        <dbReference type="ARBA" id="ARBA00022603"/>
    </source>
</evidence>
<dbReference type="PANTHER" id="PTHR12714:SF9">
    <property type="entry name" value="PROTEIN-S-ISOPRENYLCYSTEINE O-METHYLTRANSFERASE"/>
    <property type="match status" value="1"/>
</dbReference>
<evidence type="ECO:0000256" key="8">
    <source>
        <dbReference type="ARBA" id="ARBA00022989"/>
    </source>
</evidence>
<dbReference type="GO" id="GO:0032259">
    <property type="term" value="P:methylation"/>
    <property type="evidence" value="ECO:0007669"/>
    <property type="project" value="UniProtKB-KW"/>
</dbReference>
<evidence type="ECO:0000256" key="2">
    <source>
        <dbReference type="ARBA" id="ARBA00009140"/>
    </source>
</evidence>
<dbReference type="InterPro" id="IPR007269">
    <property type="entry name" value="ICMT_MeTrfase"/>
</dbReference>
<feature type="transmembrane region" description="Helical" evidence="10">
    <location>
        <begin position="174"/>
        <end position="202"/>
    </location>
</feature>
<dbReference type="GO" id="GO:0005789">
    <property type="term" value="C:endoplasmic reticulum membrane"/>
    <property type="evidence" value="ECO:0007669"/>
    <property type="project" value="UniProtKB-SubCell"/>
</dbReference>
<dbReference type="PANTHER" id="PTHR12714">
    <property type="entry name" value="PROTEIN-S ISOPRENYLCYSTEINE O-METHYLTRANSFERASE"/>
    <property type="match status" value="1"/>
</dbReference>
<comment type="catalytic activity">
    <reaction evidence="10">
        <text>[protein]-C-terminal S-[(2E,6E)-farnesyl]-L-cysteine + S-adenosyl-L-methionine = [protein]-C-terminal S-[(2E,6E)-farnesyl]-L-cysteine methyl ester + S-adenosyl-L-homocysteine</text>
        <dbReference type="Rhea" id="RHEA:21672"/>
        <dbReference type="Rhea" id="RHEA-COMP:12125"/>
        <dbReference type="Rhea" id="RHEA-COMP:12126"/>
        <dbReference type="ChEBI" id="CHEBI:57856"/>
        <dbReference type="ChEBI" id="CHEBI:59789"/>
        <dbReference type="ChEBI" id="CHEBI:90510"/>
        <dbReference type="ChEBI" id="CHEBI:90511"/>
        <dbReference type="EC" id="2.1.1.100"/>
    </reaction>
</comment>
<dbReference type="PROSITE" id="PS51564">
    <property type="entry name" value="SAM_ICMT"/>
    <property type="match status" value="1"/>
</dbReference>
<organism evidence="11 12">
    <name type="scientific">Schizosaccharomyces osmophilus</name>
    <dbReference type="NCBI Taxonomy" id="2545709"/>
    <lineage>
        <taxon>Eukaryota</taxon>
        <taxon>Fungi</taxon>
        <taxon>Dikarya</taxon>
        <taxon>Ascomycota</taxon>
        <taxon>Taphrinomycotina</taxon>
        <taxon>Schizosaccharomycetes</taxon>
        <taxon>Schizosaccharomycetales</taxon>
        <taxon>Schizosaccharomycetaceae</taxon>
        <taxon>Schizosaccharomyces</taxon>
    </lineage>
</organism>
<feature type="transmembrane region" description="Helical" evidence="10">
    <location>
        <begin position="12"/>
        <end position="33"/>
    </location>
</feature>
<dbReference type="Pfam" id="PF04140">
    <property type="entry name" value="ICMT"/>
    <property type="match status" value="1"/>
</dbReference>
<keyword evidence="6 10" id="KW-0949">S-adenosyl-L-methionine</keyword>
<accession>A0AAE9WAT7</accession>
<sequence length="236" mass="26509">MPNIHTSDQVALISATSSLLGLVIGSGCILSILTKSRVSAFVAVLGIFHELEFYITAQFQGPQLSWDSFVLNNGAAYWIAMSIGVLEYYFTNGSSISKILSWLHLPSCALSWIPWVYTSLAIILVTSGQLLRSYAMVHAGKSFSHHIASEKRQEHSLVKSGVYHYVRHPSYVGFFVWAIGTQLLLKNFFSLVAFGAVLWDFFSKRITGEEMYLVKFFGEEYKDYRRKTPSGIPFIP</sequence>
<dbReference type="Proteomes" id="UP001212411">
    <property type="component" value="Chromosome 1"/>
</dbReference>
<keyword evidence="10" id="KW-0256">Endoplasmic reticulum</keyword>
<proteinExistence type="inferred from homology"/>
<feature type="transmembrane region" description="Helical" evidence="10">
    <location>
        <begin position="102"/>
        <end position="126"/>
    </location>
</feature>
<name>A0AAE9WAT7_9SCHI</name>
<evidence type="ECO:0000313" key="11">
    <source>
        <dbReference type="EMBL" id="WBW72475.1"/>
    </source>
</evidence>
<dbReference type="Gene3D" id="1.20.120.1630">
    <property type="match status" value="1"/>
</dbReference>
<evidence type="ECO:0000256" key="1">
    <source>
        <dbReference type="ARBA" id="ARBA00004141"/>
    </source>
</evidence>
<keyword evidence="12" id="KW-1185">Reference proteome</keyword>
<dbReference type="GeneID" id="80875338"/>
<evidence type="ECO:0000256" key="7">
    <source>
        <dbReference type="ARBA" id="ARBA00022692"/>
    </source>
</evidence>
<evidence type="ECO:0000256" key="6">
    <source>
        <dbReference type="ARBA" id="ARBA00022691"/>
    </source>
</evidence>
<gene>
    <name evidence="11" type="primary">mam4</name>
    <name evidence="11" type="ORF">SOMG_01856</name>
</gene>
<feature type="transmembrane region" description="Helical" evidence="10">
    <location>
        <begin position="40"/>
        <end position="57"/>
    </location>
</feature>
<keyword evidence="8 10" id="KW-1133">Transmembrane helix</keyword>
<keyword evidence="7 10" id="KW-0812">Transmembrane</keyword>
<dbReference type="EMBL" id="CP115611">
    <property type="protein sequence ID" value="WBW72475.1"/>
    <property type="molecule type" value="Genomic_DNA"/>
</dbReference>
<comment type="subcellular location">
    <subcellularLocation>
        <location evidence="10">Endoplasmic reticulum membrane</location>
        <topology evidence="10">Multi-pass membrane protein</topology>
    </subcellularLocation>
    <subcellularLocation>
        <location evidence="1">Membrane</location>
        <topology evidence="1">Multi-pass membrane protein</topology>
    </subcellularLocation>
</comment>
<dbReference type="InterPro" id="IPR025770">
    <property type="entry name" value="PPMT_MeTrfase"/>
</dbReference>
<evidence type="ECO:0000256" key="5">
    <source>
        <dbReference type="ARBA" id="ARBA00022679"/>
    </source>
</evidence>
<dbReference type="KEGG" id="som:SOMG_01856"/>
<keyword evidence="5" id="KW-0808">Transferase</keyword>
<dbReference type="EC" id="2.1.1.100" evidence="3 10"/>
<evidence type="ECO:0000256" key="10">
    <source>
        <dbReference type="RuleBase" id="RU362022"/>
    </source>
</evidence>
<comment type="similarity">
    <text evidence="2 10">Belongs to the class VI-like SAM-binding methyltransferase superfamily. Isoprenylcysteine carboxyl methyltransferase family.</text>
</comment>
<evidence type="ECO:0000256" key="3">
    <source>
        <dbReference type="ARBA" id="ARBA00012151"/>
    </source>
</evidence>
<feature type="transmembrane region" description="Helical" evidence="10">
    <location>
        <begin position="69"/>
        <end position="90"/>
    </location>
</feature>
<evidence type="ECO:0000313" key="12">
    <source>
        <dbReference type="Proteomes" id="UP001212411"/>
    </source>
</evidence>
<dbReference type="AlphaFoldDB" id="A0AAE9WAT7"/>
<reference evidence="11 12" key="1">
    <citation type="journal article" date="2023" name="G3 (Bethesda)">
        <title>A high-quality reference genome for the fission yeast Schizosaccharomyces osmophilus.</title>
        <authorList>
            <person name="Jia G.S."/>
            <person name="Zhang W.C."/>
            <person name="Liang Y."/>
            <person name="Liu X.H."/>
            <person name="Rhind N."/>
            <person name="Pidoux A."/>
            <person name="Brysch-Herzberg M."/>
            <person name="Du L.L."/>
        </authorList>
    </citation>
    <scope>NUCLEOTIDE SEQUENCE [LARGE SCALE GENOMIC DNA]</scope>
    <source>
        <strain evidence="11 12">CBS 15793</strain>
    </source>
</reference>